<evidence type="ECO:0000313" key="3">
    <source>
        <dbReference type="Proteomes" id="UP000323317"/>
    </source>
</evidence>
<protein>
    <recommendedName>
        <fullName evidence="4">Lipoprotein</fullName>
    </recommendedName>
</protein>
<evidence type="ECO:0000313" key="2">
    <source>
        <dbReference type="EMBL" id="TYR74241.1"/>
    </source>
</evidence>
<name>A0A5D4KA34_9BACI</name>
<dbReference type="AlphaFoldDB" id="A0A5D4KA34"/>
<evidence type="ECO:0000256" key="1">
    <source>
        <dbReference type="SAM" id="SignalP"/>
    </source>
</evidence>
<dbReference type="RefSeq" id="WP_148947727.1">
    <property type="nucleotide sequence ID" value="NZ_VTEH01000013.1"/>
</dbReference>
<organism evidence="2 3">
    <name type="scientific">Rossellomorea vietnamensis</name>
    <dbReference type="NCBI Taxonomy" id="218284"/>
    <lineage>
        <taxon>Bacteria</taxon>
        <taxon>Bacillati</taxon>
        <taxon>Bacillota</taxon>
        <taxon>Bacilli</taxon>
        <taxon>Bacillales</taxon>
        <taxon>Bacillaceae</taxon>
        <taxon>Rossellomorea</taxon>
    </lineage>
</organism>
<evidence type="ECO:0008006" key="4">
    <source>
        <dbReference type="Google" id="ProtNLM"/>
    </source>
</evidence>
<feature type="signal peptide" evidence="1">
    <location>
        <begin position="1"/>
        <end position="21"/>
    </location>
</feature>
<dbReference type="EMBL" id="VTEH01000013">
    <property type="protein sequence ID" value="TYR74241.1"/>
    <property type="molecule type" value="Genomic_DNA"/>
</dbReference>
<dbReference type="Proteomes" id="UP000323317">
    <property type="component" value="Unassembled WGS sequence"/>
</dbReference>
<proteinExistence type="predicted"/>
<dbReference type="PROSITE" id="PS51257">
    <property type="entry name" value="PROKAR_LIPOPROTEIN"/>
    <property type="match status" value="1"/>
</dbReference>
<reference evidence="2 3" key="1">
    <citation type="submission" date="2019-08" db="EMBL/GenBank/DDBJ databases">
        <title>Bacillus genomes from the desert of Cuatro Cienegas, Coahuila.</title>
        <authorList>
            <person name="Olmedo-Alvarez G."/>
        </authorList>
    </citation>
    <scope>NUCLEOTIDE SEQUENCE [LARGE SCALE GENOMIC DNA]</scope>
    <source>
        <strain evidence="2 3">CH40_1T</strain>
    </source>
</reference>
<comment type="caution">
    <text evidence="2">The sequence shown here is derived from an EMBL/GenBank/DDBJ whole genome shotgun (WGS) entry which is preliminary data.</text>
</comment>
<gene>
    <name evidence="2" type="ORF">FZC79_15625</name>
</gene>
<accession>A0A5D4KA34</accession>
<sequence>MKKGVLITLILSSLFTLSSCSNETDRQPNYAEKGQSVVIHVLNQLQSKIDHIQLEIYQEGKMLSSSGTVHADGSPIKKEEDLEVEFLEEDLPLEGKAEIVVLVTETNGDSTKKINNSVTVDLSKGRGHFLVTQGENAENSILKEAR</sequence>
<keyword evidence="1" id="KW-0732">Signal</keyword>
<feature type="chain" id="PRO_5039495067" description="Lipoprotein" evidence="1">
    <location>
        <begin position="22"/>
        <end position="146"/>
    </location>
</feature>